<evidence type="ECO:0000256" key="2">
    <source>
        <dbReference type="ARBA" id="ARBA00022490"/>
    </source>
</evidence>
<comment type="subcellular location">
    <subcellularLocation>
        <location evidence="1">Cytoplasm</location>
        <location evidence="1">Cytoskeleton</location>
        <location evidence="1">Flagellum axoneme</location>
    </subcellularLocation>
</comment>
<keyword evidence="5" id="KW-0206">Cytoskeleton</keyword>
<evidence type="ECO:0000256" key="4">
    <source>
        <dbReference type="ARBA" id="ARBA00023069"/>
    </source>
</evidence>
<comment type="function">
    <text evidence="7">Microtubule inner protein (MIP) part of the dynein-decorated doublet microtubules (DMTs) in cilia axoneme, which is required for motile cilia beating.</text>
</comment>
<comment type="caution">
    <text evidence="13">The sequence shown here is derived from an EMBL/GenBank/DDBJ whole genome shotgun (WGS) entry which is preliminary data.</text>
</comment>
<evidence type="ECO:0000256" key="1">
    <source>
        <dbReference type="ARBA" id="ARBA00004611"/>
    </source>
</evidence>
<gene>
    <name evidence="10" type="ORF">CJN711_LOCUS26702</name>
    <name evidence="9" type="ORF">KQP761_LOCUS2138</name>
    <name evidence="11" type="ORF">MBJ925_LOCUS20851</name>
    <name evidence="13" type="ORF">UXM345_LOCUS3035</name>
    <name evidence="12" type="ORF">XDN619_LOCUS20086</name>
</gene>
<dbReference type="EMBL" id="CAJNRE010010581">
    <property type="protein sequence ID" value="CAF2092905.1"/>
    <property type="molecule type" value="Genomic_DNA"/>
</dbReference>
<dbReference type="OrthoDB" id="8185227at2759"/>
<keyword evidence="3" id="KW-0282">Flagellum</keyword>
<dbReference type="EMBL" id="CAJOBF010000190">
    <property type="protein sequence ID" value="CAF3769390.1"/>
    <property type="molecule type" value="Genomic_DNA"/>
</dbReference>
<evidence type="ECO:0000313" key="14">
    <source>
        <dbReference type="Proteomes" id="UP000663842"/>
    </source>
</evidence>
<dbReference type="InterPro" id="IPR037662">
    <property type="entry name" value="CFAP68/107"/>
</dbReference>
<evidence type="ECO:0000256" key="5">
    <source>
        <dbReference type="ARBA" id="ARBA00023212"/>
    </source>
</evidence>
<dbReference type="EMBL" id="CAJNRG010008824">
    <property type="protein sequence ID" value="CAF2107563.1"/>
    <property type="molecule type" value="Genomic_DNA"/>
</dbReference>
<accession>A0A818ZFC0</accession>
<dbReference type="Proteomes" id="UP000663842">
    <property type="component" value="Unassembled WGS sequence"/>
</dbReference>
<evidence type="ECO:0000313" key="13">
    <source>
        <dbReference type="EMBL" id="CAF3769390.1"/>
    </source>
</evidence>
<dbReference type="AlphaFoldDB" id="A0A818ZFC0"/>
<evidence type="ECO:0000256" key="3">
    <source>
        <dbReference type="ARBA" id="ARBA00022846"/>
    </source>
</evidence>
<name>A0A818ZFC0_9BILA</name>
<evidence type="ECO:0000313" key="9">
    <source>
        <dbReference type="EMBL" id="CAF1248042.1"/>
    </source>
</evidence>
<evidence type="ECO:0000313" key="11">
    <source>
        <dbReference type="EMBL" id="CAF2092905.1"/>
    </source>
</evidence>
<dbReference type="InterPro" id="IPR054709">
    <property type="entry name" value="CFAP107"/>
</dbReference>
<dbReference type="GO" id="GO:0005879">
    <property type="term" value="C:axonemal microtubule"/>
    <property type="evidence" value="ECO:0007669"/>
    <property type="project" value="TreeGrafter"/>
</dbReference>
<organism evidence="13 14">
    <name type="scientific">Rotaria magnacalcarata</name>
    <dbReference type="NCBI Taxonomy" id="392030"/>
    <lineage>
        <taxon>Eukaryota</taxon>
        <taxon>Metazoa</taxon>
        <taxon>Spiralia</taxon>
        <taxon>Gnathifera</taxon>
        <taxon>Rotifera</taxon>
        <taxon>Eurotatoria</taxon>
        <taxon>Bdelloidea</taxon>
        <taxon>Philodinida</taxon>
        <taxon>Philodinidae</taxon>
        <taxon>Rotaria</taxon>
    </lineage>
</organism>
<proteinExistence type="predicted"/>
<dbReference type="Proteomes" id="UP000663855">
    <property type="component" value="Unassembled WGS sequence"/>
</dbReference>
<dbReference type="Proteomes" id="UP000663824">
    <property type="component" value="Unassembled WGS sequence"/>
</dbReference>
<sequence length="304" mass="35829">MAFQANRFYNPKDGTYANVPIIPIHTEKFRGKRQFGTDVLIGNWYEDRSKSQQSNFTHNSTYRRDFPVHNDCLPNTVLRRKLLLAQEERPGRMLLGHHNIDDQKQLITSYDEHFNRRGPYGTDRFAPERKWALQDDCWRPEHSDHPLEGEPTRFGLMEKKRSQSQILHRSLTVPETSEYADRYIPHESKLYAESTRVAIPRLFSTELDRTNAVNKDLNYRSITNSSRRQPTTRDAKEIDYLRSFQRDTNIPRTYYYLGKAADTVDDRMREKFPFLPAPINSLQQIKSSTIEKLPNQQEQSVYAQ</sequence>
<dbReference type="Pfam" id="PF22595">
    <property type="entry name" value="CFAP107"/>
    <property type="match status" value="1"/>
</dbReference>
<reference evidence="13" key="1">
    <citation type="submission" date="2021-02" db="EMBL/GenBank/DDBJ databases">
        <authorList>
            <person name="Nowell W R."/>
        </authorList>
    </citation>
    <scope>NUCLEOTIDE SEQUENCE</scope>
</reference>
<dbReference type="Proteomes" id="UP000663834">
    <property type="component" value="Unassembled WGS sequence"/>
</dbReference>
<keyword evidence="4" id="KW-0969">Cilium</keyword>
<evidence type="ECO:0000313" key="12">
    <source>
        <dbReference type="EMBL" id="CAF2107563.1"/>
    </source>
</evidence>
<keyword evidence="6" id="KW-0966">Cell projection</keyword>
<dbReference type="Proteomes" id="UP000663887">
    <property type="component" value="Unassembled WGS sequence"/>
</dbReference>
<comment type="subunit">
    <text evidence="8">Microtubule inner protein component of sperm flagellar doublet microtubules.</text>
</comment>
<evidence type="ECO:0000256" key="7">
    <source>
        <dbReference type="ARBA" id="ARBA00035003"/>
    </source>
</evidence>
<dbReference type="PANTHER" id="PTHR31180:SF2">
    <property type="entry name" value="CILIA- AND FLAGELLA-ASSOCIATED PROTEIN 107"/>
    <property type="match status" value="1"/>
</dbReference>
<dbReference type="EMBL" id="CAJNOV010012552">
    <property type="protein sequence ID" value="CAF1490863.1"/>
    <property type="molecule type" value="Genomic_DNA"/>
</dbReference>
<protein>
    <submittedName>
        <fullName evidence="13">Uncharacterized protein</fullName>
    </submittedName>
</protein>
<dbReference type="EMBL" id="CAJNOW010000136">
    <property type="protein sequence ID" value="CAF1248042.1"/>
    <property type="molecule type" value="Genomic_DNA"/>
</dbReference>
<dbReference type="GO" id="GO:0030317">
    <property type="term" value="P:flagellated sperm motility"/>
    <property type="evidence" value="ECO:0007669"/>
    <property type="project" value="InterPro"/>
</dbReference>
<keyword evidence="2" id="KW-0963">Cytoplasm</keyword>
<evidence type="ECO:0000256" key="6">
    <source>
        <dbReference type="ARBA" id="ARBA00023273"/>
    </source>
</evidence>
<evidence type="ECO:0000313" key="10">
    <source>
        <dbReference type="EMBL" id="CAF1490863.1"/>
    </source>
</evidence>
<evidence type="ECO:0000256" key="8">
    <source>
        <dbReference type="ARBA" id="ARBA00046435"/>
    </source>
</evidence>
<dbReference type="PANTHER" id="PTHR31180">
    <property type="entry name" value="CILIA- AND FLAGELLA-ASSOCIATED PROTEIN 107-RELATED"/>
    <property type="match status" value="1"/>
</dbReference>